<dbReference type="Pfam" id="PF11848">
    <property type="entry name" value="DUF3368"/>
    <property type="match status" value="1"/>
</dbReference>
<comment type="caution">
    <text evidence="1">The sequence shown here is derived from an EMBL/GenBank/DDBJ whole genome shotgun (WGS) entry which is preliminary data.</text>
</comment>
<dbReference type="PANTHER" id="PTHR39550">
    <property type="entry name" value="SLL0658 PROTEIN"/>
    <property type="match status" value="1"/>
</dbReference>
<proteinExistence type="predicted"/>
<dbReference type="PANTHER" id="PTHR39550:SF1">
    <property type="entry name" value="SLL0658 PROTEIN"/>
    <property type="match status" value="1"/>
</dbReference>
<dbReference type="EMBL" id="JBHPBY010000211">
    <property type="protein sequence ID" value="MFC1851645.1"/>
    <property type="molecule type" value="Genomic_DNA"/>
</dbReference>
<name>A0ABV6YZL8_UNCC1</name>
<dbReference type="InterPro" id="IPR021799">
    <property type="entry name" value="PIN-like_prokaryotic"/>
</dbReference>
<accession>A0ABV6YZL8</accession>
<dbReference type="Proteomes" id="UP001594351">
    <property type="component" value="Unassembled WGS sequence"/>
</dbReference>
<evidence type="ECO:0000313" key="2">
    <source>
        <dbReference type="Proteomes" id="UP001594351"/>
    </source>
</evidence>
<sequence length="120" mass="13310">MPGASEVREFDWIVSQRVQNRPVVNALDSELDKGESEAIALALEIKADMLLIDERRARQIAIHLGLKVVGILGVLVEAKHKSLIPSLKSVLDNLISKAGFRVSHKLYEKVLEAVDENKDT</sequence>
<evidence type="ECO:0000313" key="1">
    <source>
        <dbReference type="EMBL" id="MFC1851645.1"/>
    </source>
</evidence>
<keyword evidence="2" id="KW-1185">Reference proteome</keyword>
<protein>
    <submittedName>
        <fullName evidence="1">DUF3368 domain-containing protein</fullName>
    </submittedName>
</protein>
<organism evidence="1 2">
    <name type="scientific">candidate division CSSED10-310 bacterium</name>
    <dbReference type="NCBI Taxonomy" id="2855610"/>
    <lineage>
        <taxon>Bacteria</taxon>
        <taxon>Bacteria division CSSED10-310</taxon>
    </lineage>
</organism>
<gene>
    <name evidence="1" type="ORF">ACFL27_15755</name>
</gene>
<reference evidence="1 2" key="1">
    <citation type="submission" date="2024-09" db="EMBL/GenBank/DDBJ databases">
        <title>Laminarin stimulates single cell rates of sulfate reduction while oxygen inhibits transcriptomic activity in coastal marine sediment.</title>
        <authorList>
            <person name="Lindsay M."/>
            <person name="Orcutt B."/>
            <person name="Emerson D."/>
            <person name="Stepanauskas R."/>
            <person name="D'Angelo T."/>
        </authorList>
    </citation>
    <scope>NUCLEOTIDE SEQUENCE [LARGE SCALE GENOMIC DNA]</scope>
    <source>
        <strain evidence="1">SAG AM-311-K15</strain>
    </source>
</reference>